<dbReference type="InterPro" id="IPR017655">
    <property type="entry name" value="Dehydro-deoxyglucarate_dehyd"/>
</dbReference>
<organism evidence="10 11">
    <name type="scientific">Streptomyces carminius</name>
    <dbReference type="NCBI Taxonomy" id="2665496"/>
    <lineage>
        <taxon>Bacteria</taxon>
        <taxon>Bacillati</taxon>
        <taxon>Actinomycetota</taxon>
        <taxon>Actinomycetes</taxon>
        <taxon>Kitasatosporales</taxon>
        <taxon>Streptomycetaceae</taxon>
        <taxon>Streptomyces</taxon>
    </lineage>
</organism>
<dbReference type="InterPro" id="IPR002220">
    <property type="entry name" value="DapA-like"/>
</dbReference>
<evidence type="ECO:0000313" key="11">
    <source>
        <dbReference type="Proteomes" id="UP000230407"/>
    </source>
</evidence>
<dbReference type="GO" id="GO:0047448">
    <property type="term" value="F:5-dehydro-4-deoxyglucarate dehydratase activity"/>
    <property type="evidence" value="ECO:0007669"/>
    <property type="project" value="UniProtKB-UniRule"/>
</dbReference>
<dbReference type="SMART" id="SM01130">
    <property type="entry name" value="DHDPS"/>
    <property type="match status" value="1"/>
</dbReference>
<dbReference type="SUPFAM" id="SSF51569">
    <property type="entry name" value="Aldolase"/>
    <property type="match status" value="1"/>
</dbReference>
<evidence type="ECO:0000256" key="4">
    <source>
        <dbReference type="ARBA" id="ARBA00023239"/>
    </source>
</evidence>
<reference evidence="10 11" key="1">
    <citation type="submission" date="2017-11" db="EMBL/GenBank/DDBJ databases">
        <title>Streptomyces carmine sp. nov., a novel actinomycete isolated from Sophora alopecuroides in Xinjiang, China.</title>
        <authorList>
            <person name="Wang Y."/>
            <person name="Luo X."/>
            <person name="Wan C."/>
            <person name="Zhang L."/>
        </authorList>
    </citation>
    <scope>NUCLEOTIDE SEQUENCE [LARGE SCALE GENOMIC DNA]</scope>
    <source>
        <strain evidence="10 11">TRM SA0054</strain>
    </source>
</reference>
<evidence type="ECO:0000256" key="6">
    <source>
        <dbReference type="PIRNR" id="PIRNR001365"/>
    </source>
</evidence>
<dbReference type="EMBL" id="PGGW01000067">
    <property type="protein sequence ID" value="PJE95130.1"/>
    <property type="molecule type" value="Genomic_DNA"/>
</dbReference>
<comment type="caution">
    <text evidence="10">The sequence shown here is derived from an EMBL/GenBank/DDBJ whole genome shotgun (WGS) entry which is preliminary data.</text>
</comment>
<sequence>MDAPDTLTAPHGDTRTGTAGRPAREGGERQLDGLLFFPVTPFTPAGEVDEDLLARHVDDGVKAGAGAVFVACGTGEFPALSLEEIEVCTRVAVAATAGRVPVYAAAGGPLPIARSQARCAERVGADGLLLLPPYLVSSPPQGLLRYVEEVAAASALPVIVYQRANAVLTPHSAAELTRLPGVIGIKDGLGDMELMHRIVRAVRREAGEDFLFFNGLPTAEMTMHAYRAVGVPLYSSAAFAFAPEVALDFHRAFTGGDDARARLLLDEFFVPLVTLRNEVPGYAVSLVKAGVRMRGLPVGGVRAPLMDPTPAHLDRLEKLVDHGLRLVTAR</sequence>
<name>A0A2M8LT47_9ACTN</name>
<keyword evidence="4 5" id="KW-0456">Lyase</keyword>
<comment type="similarity">
    <text evidence="3 5 6">Belongs to the DapA family.</text>
</comment>
<dbReference type="PANTHER" id="PTHR12128">
    <property type="entry name" value="DIHYDRODIPICOLINATE SYNTHASE"/>
    <property type="match status" value="1"/>
</dbReference>
<dbReference type="Pfam" id="PF00701">
    <property type="entry name" value="DHDPS"/>
    <property type="match status" value="1"/>
</dbReference>
<evidence type="ECO:0000256" key="1">
    <source>
        <dbReference type="ARBA" id="ARBA00001446"/>
    </source>
</evidence>
<dbReference type="Proteomes" id="UP000230407">
    <property type="component" value="Unassembled WGS sequence"/>
</dbReference>
<evidence type="ECO:0000256" key="3">
    <source>
        <dbReference type="ARBA" id="ARBA00007592"/>
    </source>
</evidence>
<evidence type="ECO:0000256" key="5">
    <source>
        <dbReference type="HAMAP-Rule" id="MF_00694"/>
    </source>
</evidence>
<accession>A0A2M8LT47</accession>
<dbReference type="InterPro" id="IPR013785">
    <property type="entry name" value="Aldolase_TIM"/>
</dbReference>
<dbReference type="AlphaFoldDB" id="A0A2M8LT47"/>
<dbReference type="EC" id="4.2.1.41" evidence="5"/>
<protein>
    <recommendedName>
        <fullName evidence="5">Probable 5-dehydro-4-deoxyglucarate dehydratase</fullName>
        <ecNumber evidence="5">4.2.1.41</ecNumber>
    </recommendedName>
    <alternativeName>
        <fullName evidence="5">5-keto-4-deoxy-glucarate dehydratase</fullName>
        <shortName evidence="5">KDGDH</shortName>
    </alternativeName>
</protein>
<evidence type="ECO:0000256" key="2">
    <source>
        <dbReference type="ARBA" id="ARBA00004983"/>
    </source>
</evidence>
<dbReference type="UniPathway" id="UPA00564">
    <property type="reaction ID" value="UER00628"/>
</dbReference>
<keyword evidence="11" id="KW-1185">Reference proteome</keyword>
<evidence type="ECO:0000256" key="7">
    <source>
        <dbReference type="PIRSR" id="PIRSR001365-1"/>
    </source>
</evidence>
<dbReference type="HAMAP" id="MF_00694">
    <property type="entry name" value="KDGDH"/>
    <property type="match status" value="1"/>
</dbReference>
<gene>
    <name evidence="10" type="ORF">CUT44_26205</name>
</gene>
<proteinExistence type="inferred from homology"/>
<dbReference type="GO" id="GO:0008840">
    <property type="term" value="F:4-hydroxy-tetrahydrodipicolinate synthase activity"/>
    <property type="evidence" value="ECO:0007669"/>
    <property type="project" value="TreeGrafter"/>
</dbReference>
<feature type="active site" description="Schiff-base intermediate with substrate" evidence="7">
    <location>
        <position position="186"/>
    </location>
</feature>
<dbReference type="NCBIfam" id="NF002958">
    <property type="entry name" value="PRK03620.1"/>
    <property type="match status" value="1"/>
</dbReference>
<evidence type="ECO:0000313" key="10">
    <source>
        <dbReference type="EMBL" id="PJE95130.1"/>
    </source>
</evidence>
<dbReference type="PANTHER" id="PTHR12128:SF19">
    <property type="entry name" value="5-DEHYDRO-4-DEOXYGLUCARATE DEHYDRATASE 2-RELATED"/>
    <property type="match status" value="1"/>
</dbReference>
<feature type="region of interest" description="Disordered" evidence="9">
    <location>
        <begin position="1"/>
        <end position="25"/>
    </location>
</feature>
<evidence type="ECO:0000256" key="9">
    <source>
        <dbReference type="SAM" id="MobiDB-lite"/>
    </source>
</evidence>
<dbReference type="Gene3D" id="3.20.20.70">
    <property type="entry name" value="Aldolase class I"/>
    <property type="match status" value="1"/>
</dbReference>
<feature type="active site" description="Schiff-base intermediate with substrate" evidence="7">
    <location>
        <position position="161"/>
    </location>
</feature>
<comment type="catalytic activity">
    <reaction evidence="1 5">
        <text>5-dehydro-4-deoxy-D-glucarate + H(+) = 2,5-dioxopentanoate + CO2 + H2O</text>
        <dbReference type="Rhea" id="RHEA:24608"/>
        <dbReference type="ChEBI" id="CHEBI:15377"/>
        <dbReference type="ChEBI" id="CHEBI:15378"/>
        <dbReference type="ChEBI" id="CHEBI:16526"/>
        <dbReference type="ChEBI" id="CHEBI:42819"/>
        <dbReference type="ChEBI" id="CHEBI:58136"/>
        <dbReference type="EC" id="4.2.1.41"/>
    </reaction>
</comment>
<comment type="pathway">
    <text evidence="2 5">Carbohydrate acid metabolism; D-glucarate degradation; 2,5-dioxopentanoate from D-glucarate: step 2/2.</text>
</comment>
<evidence type="ECO:0000256" key="8">
    <source>
        <dbReference type="PIRSR" id="PIRSR001365-2"/>
    </source>
</evidence>
<dbReference type="GO" id="GO:0042838">
    <property type="term" value="P:D-glucarate catabolic process"/>
    <property type="evidence" value="ECO:0007669"/>
    <property type="project" value="UniProtKB-UniRule"/>
</dbReference>
<feature type="binding site" evidence="8">
    <location>
        <position position="74"/>
    </location>
    <ligand>
        <name>pyruvate</name>
        <dbReference type="ChEBI" id="CHEBI:15361"/>
    </ligand>
</feature>
<dbReference type="PIRSF" id="PIRSF001365">
    <property type="entry name" value="DHDPS"/>
    <property type="match status" value="1"/>
</dbReference>
<dbReference type="RefSeq" id="WP_100204382.1">
    <property type="nucleotide sequence ID" value="NZ_PGGW01000067.1"/>
</dbReference>